<keyword evidence="11" id="KW-1185">Reference proteome</keyword>
<dbReference type="Pfam" id="PF01095">
    <property type="entry name" value="Pectinesterase"/>
    <property type="match status" value="1"/>
</dbReference>
<dbReference type="GO" id="GO:0009279">
    <property type="term" value="C:cell outer membrane"/>
    <property type="evidence" value="ECO:0007669"/>
    <property type="project" value="TreeGrafter"/>
</dbReference>
<reference evidence="8 11" key="2">
    <citation type="submission" date="2023-11" db="EMBL/GenBank/DDBJ databases">
        <title>Plant-associative lifestyle of Vibrio porteresiae and its evolutionary dynamics.</title>
        <authorList>
            <person name="Rameshkumar N."/>
            <person name="Kirti K."/>
        </authorList>
    </citation>
    <scope>NUCLEOTIDE SEQUENCE [LARGE SCALE GENOMIC DNA]</scope>
    <source>
        <strain evidence="8 11">MSSRF38</strain>
    </source>
</reference>
<dbReference type="RefSeq" id="WP_087480766.1">
    <property type="nucleotide sequence ID" value="NZ_AP024884.1"/>
</dbReference>
<dbReference type="CDD" id="cd01821">
    <property type="entry name" value="Rhamnogalacturan_acetylesterase_like"/>
    <property type="match status" value="1"/>
</dbReference>
<evidence type="ECO:0000256" key="1">
    <source>
        <dbReference type="ARBA" id="ARBA00008891"/>
    </source>
</evidence>
<reference evidence="9 10" key="1">
    <citation type="submission" date="2017-05" db="EMBL/GenBank/DDBJ databases">
        <authorList>
            <person name="Song R."/>
            <person name="Chenine A.L."/>
            <person name="Ruprecht R.M."/>
        </authorList>
    </citation>
    <scope>NUCLEOTIDE SEQUENCE [LARGE SCALE GENOMIC DNA]</scope>
    <source>
        <strain evidence="9 10">CECT 7927</strain>
    </source>
</reference>
<dbReference type="GO" id="GO:0042545">
    <property type="term" value="P:cell wall modification"/>
    <property type="evidence" value="ECO:0007669"/>
    <property type="project" value="InterPro"/>
</dbReference>
<dbReference type="PROSITE" id="PS00503">
    <property type="entry name" value="PECTINESTERASE_2"/>
    <property type="match status" value="1"/>
</dbReference>
<dbReference type="OrthoDB" id="191551at2"/>
<dbReference type="InterPro" id="IPR036514">
    <property type="entry name" value="SGNH_hydro_sf"/>
</dbReference>
<evidence type="ECO:0000256" key="5">
    <source>
        <dbReference type="SAM" id="SignalP"/>
    </source>
</evidence>
<evidence type="ECO:0000313" key="8">
    <source>
        <dbReference type="EMBL" id="MDW6005533.1"/>
    </source>
</evidence>
<protein>
    <submittedName>
        <fullName evidence="9">Pectinesterase A</fullName>
        <ecNumber evidence="9">3.1.1.11</ecNumber>
    </submittedName>
    <submittedName>
        <fullName evidence="8">Pectinesterase family protein</fullName>
    </submittedName>
</protein>
<evidence type="ECO:0000313" key="10">
    <source>
        <dbReference type="Proteomes" id="UP000196125"/>
    </source>
</evidence>
<evidence type="ECO:0000259" key="6">
    <source>
        <dbReference type="Pfam" id="PF01095"/>
    </source>
</evidence>
<feature type="active site" evidence="4">
    <location>
        <position position="195"/>
    </location>
</feature>
<dbReference type="InterPro" id="IPR037459">
    <property type="entry name" value="RhgT-like"/>
</dbReference>
<dbReference type="InterPro" id="IPR033131">
    <property type="entry name" value="Pectinesterase_Asp_AS"/>
</dbReference>
<evidence type="ECO:0000313" key="11">
    <source>
        <dbReference type="Proteomes" id="UP001283366"/>
    </source>
</evidence>
<evidence type="ECO:0000256" key="4">
    <source>
        <dbReference type="PROSITE-ProRule" id="PRU10040"/>
    </source>
</evidence>
<keyword evidence="2 9" id="KW-0378">Hydrolase</keyword>
<dbReference type="Proteomes" id="UP000196125">
    <property type="component" value="Unassembled WGS sequence"/>
</dbReference>
<feature type="signal peptide" evidence="5">
    <location>
        <begin position="1"/>
        <end position="22"/>
    </location>
</feature>
<evidence type="ECO:0000259" key="7">
    <source>
        <dbReference type="Pfam" id="PF13472"/>
    </source>
</evidence>
<accession>A0A1Y6IW24</accession>
<dbReference type="PANTHER" id="PTHR31321:SF57">
    <property type="entry name" value="PECTINESTERASE 53-RELATED"/>
    <property type="match status" value="1"/>
</dbReference>
<evidence type="ECO:0000313" key="9">
    <source>
        <dbReference type="EMBL" id="SMS00702.1"/>
    </source>
</evidence>
<feature type="domain" description="SGNH hydrolase-type esterase" evidence="7">
    <location>
        <begin position="598"/>
        <end position="810"/>
    </location>
</feature>
<dbReference type="InterPro" id="IPR012334">
    <property type="entry name" value="Pectin_lyas_fold"/>
</dbReference>
<name>A0A1Y6IW24_9VIBR</name>
<keyword evidence="3" id="KW-0063">Aspartyl esterase</keyword>
<dbReference type="InterPro" id="IPR013830">
    <property type="entry name" value="SGNH_hydro"/>
</dbReference>
<dbReference type="InterPro" id="IPR000070">
    <property type="entry name" value="Pectinesterase_cat"/>
</dbReference>
<feature type="chain" id="PRO_5012057202" evidence="5">
    <location>
        <begin position="23"/>
        <end position="872"/>
    </location>
</feature>
<dbReference type="SUPFAM" id="SSF52266">
    <property type="entry name" value="SGNH hydrolase"/>
    <property type="match status" value="1"/>
</dbReference>
<dbReference type="EMBL" id="FXXI01000003">
    <property type="protein sequence ID" value="SMS00702.1"/>
    <property type="molecule type" value="Genomic_DNA"/>
</dbReference>
<dbReference type="Pfam" id="PF13472">
    <property type="entry name" value="Lipase_GDSL_2"/>
    <property type="match status" value="1"/>
</dbReference>
<dbReference type="Gene3D" id="3.40.50.1110">
    <property type="entry name" value="SGNH hydrolase"/>
    <property type="match status" value="1"/>
</dbReference>
<dbReference type="GO" id="GO:0030599">
    <property type="term" value="F:pectinesterase activity"/>
    <property type="evidence" value="ECO:0007669"/>
    <property type="project" value="UniProtKB-EC"/>
</dbReference>
<proteinExistence type="inferred from homology"/>
<sequence length="872" mass="95843">MNHLTTTGLGLTSLLCLSSAIAAPLYDSKVALDGSADFTSIQEAINSAPDDGRPYVIYVTNGIYNEKLDVSRPNITLIGEDRDNTVITATTANGTLDENGKKYGTSGSRTVYINAANFTARSLTIENGFDFPANQAKSNDDPTKISGTQAVALLVSTKADQSQFKDVRLVSYQDTVYLRAPHTYIDNSVITGTVDFIFGEGTALFENSQLIARYRDDVSPGNTQGYLTAPSTNINTPFGLVFKDCQLSKEEAVPAASYGLGRPWHPTRTFSDGRYADPDAIGHTAFINCEVDDHIYGWDKMSGKDINGDRIWFYPEDSRFWEYQNTGAGTADPSDTGRRQLTSAEAAQYTRSNILSGWIPDVSLGAQSMLEGQIIHARMSFPAKVTLKGSSGQTVKTLTDSSGYYQASIAGMTPPILVSVDDQSGSSCLHRDTYRSICASALVSDINNNGSTTGNVNPFSDLIVSVLAAHEGINGPALLAEMDKLPAFSAAVQQQARDNFMTAFGSVAEAYGIDPQEQWDPVSYTHIYEPVIRKLASQVIHNQGYDTKTGLTAKTYLTDLAFHSILASDSVAGYSVTGEQLFHTKRSIHSANRRIFLVGDSTVSNYSDDVYPRMGWGQAFADMVSNGRRLQVVNAARSGRSSRDFINGRWLTQIEPLVRPHDFLLIQFGHNDEKCNEAKADRGPIDVANLCTYPNDGWGNPQFPLFAWDYSFQHSLERYLNFARRHHMHPVLITPVPRAKSVDGGLGTPITPNQHTTKQNADNGYQYVGNYTQTVEDTARLNRVPLIDLQALVLDMANQTSGDEWKDIWLAVDPGQYPYYADRTGSLAKPDTTHFQEKGAKQIAKLVIQAIQQNPSLHYLARQLPHTPRYSF</sequence>
<dbReference type="EMBL" id="JAWRCO010000002">
    <property type="protein sequence ID" value="MDW6005533.1"/>
    <property type="molecule type" value="Genomic_DNA"/>
</dbReference>
<dbReference type="PANTHER" id="PTHR31321">
    <property type="entry name" value="ACYL-COA THIOESTER HYDROLASE YBHC-RELATED"/>
    <property type="match status" value="1"/>
</dbReference>
<dbReference type="Gene3D" id="2.160.20.10">
    <property type="entry name" value="Single-stranded right-handed beta-helix, Pectin lyase-like"/>
    <property type="match status" value="1"/>
</dbReference>
<evidence type="ECO:0000256" key="3">
    <source>
        <dbReference type="ARBA" id="ARBA00023085"/>
    </source>
</evidence>
<gene>
    <name evidence="9" type="primary">pemA</name>
    <name evidence="8" type="ORF">SBX37_21915</name>
    <name evidence="9" type="ORF">VIM7927_01971</name>
</gene>
<dbReference type="InterPro" id="IPR011050">
    <property type="entry name" value="Pectin_lyase_fold/virulence"/>
</dbReference>
<dbReference type="Proteomes" id="UP001283366">
    <property type="component" value="Unassembled WGS sequence"/>
</dbReference>
<dbReference type="EC" id="3.1.1.11" evidence="9"/>
<feature type="domain" description="Pectinesterase catalytic" evidence="6">
    <location>
        <begin position="29"/>
        <end position="355"/>
    </location>
</feature>
<dbReference type="SUPFAM" id="SSF51126">
    <property type="entry name" value="Pectin lyase-like"/>
    <property type="match status" value="1"/>
</dbReference>
<keyword evidence="5" id="KW-0732">Signal</keyword>
<evidence type="ECO:0000256" key="2">
    <source>
        <dbReference type="ARBA" id="ARBA00022801"/>
    </source>
</evidence>
<organism evidence="9 10">
    <name type="scientific">Vibrio mangrovi</name>
    <dbReference type="NCBI Taxonomy" id="474394"/>
    <lineage>
        <taxon>Bacteria</taxon>
        <taxon>Pseudomonadati</taxon>
        <taxon>Pseudomonadota</taxon>
        <taxon>Gammaproteobacteria</taxon>
        <taxon>Vibrionales</taxon>
        <taxon>Vibrionaceae</taxon>
        <taxon>Vibrio</taxon>
    </lineage>
</organism>
<dbReference type="AlphaFoldDB" id="A0A1Y6IW24"/>
<comment type="similarity">
    <text evidence="1">Belongs to the pectinesterase family.</text>
</comment>